<reference evidence="2 3" key="1">
    <citation type="submission" date="2004-11" db="EMBL/GenBank/DDBJ databases">
        <title>Complete genome sequence of Thermus thermophilus HB8.</title>
        <authorList>
            <person name="Masui R."/>
            <person name="Kurokawa K."/>
            <person name="Nakagawa N."/>
            <person name="Tokunaga F."/>
            <person name="Koyama Y."/>
            <person name="Shibata T."/>
            <person name="Oshima T."/>
            <person name="Yokoyama S."/>
            <person name="Yasunaga T."/>
            <person name="Kuramitsu S."/>
        </authorList>
    </citation>
    <scope>NUCLEOTIDE SEQUENCE [LARGE SCALE GENOMIC DNA]</scope>
    <source>
        <strain evidence="3">ATCC 27634 / DSM 579 / HB8</strain>
        <plasmid evidence="2 3">pTT8</plasmid>
    </source>
</reference>
<protein>
    <submittedName>
        <fullName evidence="2">Uncharacterized protein</fullName>
    </submittedName>
</protein>
<feature type="region of interest" description="Disordered" evidence="1">
    <location>
        <begin position="56"/>
        <end position="77"/>
    </location>
</feature>
<keyword evidence="2" id="KW-0614">Plasmid</keyword>
<evidence type="ECO:0000313" key="3">
    <source>
        <dbReference type="Proteomes" id="UP000000532"/>
    </source>
</evidence>
<dbReference type="Proteomes" id="UP000000532">
    <property type="component" value="Plasmid pTT8"/>
</dbReference>
<proteinExistence type="predicted"/>
<name>Q5SGN1_THET8</name>
<dbReference type="KEGG" id="ttj:TTHC003"/>
<evidence type="ECO:0000256" key="1">
    <source>
        <dbReference type="SAM" id="MobiDB-lite"/>
    </source>
</evidence>
<dbReference type="EnsemblBacteria" id="BAD72050">
    <property type="protein sequence ID" value="BAD72050"/>
    <property type="gene ID" value="BAD72050"/>
</dbReference>
<accession>Q5SGN1</accession>
<dbReference type="EMBL" id="AP008228">
    <property type="protein sequence ID" value="BAD72050.1"/>
    <property type="molecule type" value="Genomic_DNA"/>
</dbReference>
<feature type="region of interest" description="Disordered" evidence="1">
    <location>
        <begin position="1"/>
        <end position="31"/>
    </location>
</feature>
<feature type="compositionally biased region" description="Polar residues" evidence="1">
    <location>
        <begin position="1"/>
        <end position="28"/>
    </location>
</feature>
<evidence type="ECO:0000313" key="2">
    <source>
        <dbReference type="EMBL" id="BAD72050.1"/>
    </source>
</evidence>
<dbReference type="HOGENOM" id="CLU_1585713_0_0_0"/>
<sequence length="168" mass="18320">MYSSAFKESSLSATLAASPGSSGRSTGSWEAMREAHRKNGFLDELAKRWDRLIEKSPPVPSPQGLSPQSLGGDPKPLDLATEFFRDQVSPQATLPGQCLSWFLWACTAYRNAGYVSFTASTNTLPGDFGNQQNISYPWYWRGTPKQVYTNPLNAPSRATPTTPGEPGT</sequence>
<feature type="region of interest" description="Disordered" evidence="1">
    <location>
        <begin position="149"/>
        <end position="168"/>
    </location>
</feature>
<feature type="compositionally biased region" description="Polar residues" evidence="1">
    <location>
        <begin position="149"/>
        <end position="162"/>
    </location>
</feature>
<keyword evidence="3" id="KW-1185">Reference proteome</keyword>
<geneLocation type="plasmid" evidence="2 3">
    <name>pTT8</name>
</geneLocation>
<gene>
    <name evidence="2" type="ordered locus">TTHC003</name>
</gene>
<dbReference type="AlphaFoldDB" id="Q5SGN1"/>
<organism evidence="2 3">
    <name type="scientific">Thermus thermophilus (strain ATCC 27634 / DSM 579 / HB8)</name>
    <dbReference type="NCBI Taxonomy" id="300852"/>
    <lineage>
        <taxon>Bacteria</taxon>
        <taxon>Thermotogati</taxon>
        <taxon>Deinococcota</taxon>
        <taxon>Deinococci</taxon>
        <taxon>Thermales</taxon>
        <taxon>Thermaceae</taxon>
        <taxon>Thermus</taxon>
    </lineage>
</organism>